<dbReference type="Proteomes" id="UP000004947">
    <property type="component" value="Unassembled WGS sequence"/>
</dbReference>
<dbReference type="InterPro" id="IPR013320">
    <property type="entry name" value="ConA-like_dom_sf"/>
</dbReference>
<name>A6DNW0_9BACT</name>
<dbReference type="Gene3D" id="2.60.120.200">
    <property type="match status" value="1"/>
</dbReference>
<dbReference type="RefSeq" id="WP_007279547.1">
    <property type="nucleotide sequence ID" value="NZ_ABCK01000014.1"/>
</dbReference>
<keyword evidence="2" id="KW-1185">Reference proteome</keyword>
<evidence type="ECO:0008006" key="3">
    <source>
        <dbReference type="Google" id="ProtNLM"/>
    </source>
</evidence>
<dbReference type="Pfam" id="PF13385">
    <property type="entry name" value="Laminin_G_3"/>
    <property type="match status" value="1"/>
</dbReference>
<proteinExistence type="predicted"/>
<evidence type="ECO:0000313" key="1">
    <source>
        <dbReference type="EMBL" id="EDM26769.1"/>
    </source>
</evidence>
<protein>
    <recommendedName>
        <fullName evidence="3">LamG-like jellyroll fold domain-containing protein</fullName>
    </recommendedName>
</protein>
<dbReference type="SUPFAM" id="SSF49899">
    <property type="entry name" value="Concanavalin A-like lectins/glucanases"/>
    <property type="match status" value="1"/>
</dbReference>
<evidence type="ECO:0000313" key="2">
    <source>
        <dbReference type="Proteomes" id="UP000004947"/>
    </source>
</evidence>
<gene>
    <name evidence="1" type="ORF">LNTAR_19020</name>
</gene>
<organism evidence="1 2">
    <name type="scientific">Lentisphaera araneosa HTCC2155</name>
    <dbReference type="NCBI Taxonomy" id="313628"/>
    <lineage>
        <taxon>Bacteria</taxon>
        <taxon>Pseudomonadati</taxon>
        <taxon>Lentisphaerota</taxon>
        <taxon>Lentisphaeria</taxon>
        <taxon>Lentisphaerales</taxon>
        <taxon>Lentisphaeraceae</taxon>
        <taxon>Lentisphaera</taxon>
    </lineage>
</organism>
<dbReference type="AlphaFoldDB" id="A6DNW0"/>
<comment type="caution">
    <text evidence="1">The sequence shown here is derived from an EMBL/GenBank/DDBJ whole genome shotgun (WGS) entry which is preliminary data.</text>
</comment>
<reference evidence="1 2" key="1">
    <citation type="journal article" date="2010" name="J. Bacteriol.">
        <title>Genome sequence of Lentisphaera araneosa HTCC2155T, the type species of the order Lentisphaerales in the phylum Lentisphaerae.</title>
        <authorList>
            <person name="Thrash J.C."/>
            <person name="Cho J.C."/>
            <person name="Vergin K.L."/>
            <person name="Morris R.M."/>
            <person name="Giovannoni S.J."/>
        </authorList>
    </citation>
    <scope>NUCLEOTIDE SEQUENCE [LARGE SCALE GENOMIC DNA]</scope>
    <source>
        <strain evidence="1 2">HTCC2155</strain>
    </source>
</reference>
<sequence length="69" mass="7836">MYDLAFRFDNGVQSIFVDGELVTSSQGHANLYSREEFQIGTWGGNFMKGRICDVKIFNRALSIKNISEL</sequence>
<dbReference type="EMBL" id="ABCK01000014">
    <property type="protein sequence ID" value="EDM26769.1"/>
    <property type="molecule type" value="Genomic_DNA"/>
</dbReference>
<accession>A6DNW0</accession>
<dbReference type="OrthoDB" id="463714at2"/>
<dbReference type="STRING" id="313628.LNTAR_19020"/>